<dbReference type="CDD" id="cd17317">
    <property type="entry name" value="MFS_SLC22"/>
    <property type="match status" value="1"/>
</dbReference>
<dbReference type="Pfam" id="PF00083">
    <property type="entry name" value="Sugar_tr"/>
    <property type="match status" value="1"/>
</dbReference>
<evidence type="ECO:0000256" key="4">
    <source>
        <dbReference type="ARBA" id="ARBA00023136"/>
    </source>
</evidence>
<dbReference type="InterPro" id="IPR036259">
    <property type="entry name" value="MFS_trans_sf"/>
</dbReference>
<keyword evidence="2 6" id="KW-0812">Transmembrane</keyword>
<feature type="transmembrane region" description="Helical" evidence="6">
    <location>
        <begin position="144"/>
        <end position="163"/>
    </location>
</feature>
<protein>
    <recommendedName>
        <fullName evidence="7">Major facilitator superfamily (MFS) profile domain-containing protein</fullName>
    </recommendedName>
</protein>
<keyword evidence="4 6" id="KW-0472">Membrane</keyword>
<dbReference type="Proteomes" id="UP000594262">
    <property type="component" value="Unplaced"/>
</dbReference>
<keyword evidence="9" id="KW-1185">Reference proteome</keyword>
<dbReference type="OrthoDB" id="6019834at2759"/>
<feature type="region of interest" description="Disordered" evidence="5">
    <location>
        <begin position="496"/>
        <end position="530"/>
    </location>
</feature>
<dbReference type="RefSeq" id="XP_066936713.1">
    <property type="nucleotide sequence ID" value="XM_067080612.1"/>
</dbReference>
<evidence type="ECO:0000256" key="6">
    <source>
        <dbReference type="SAM" id="Phobius"/>
    </source>
</evidence>
<evidence type="ECO:0000256" key="3">
    <source>
        <dbReference type="ARBA" id="ARBA00022989"/>
    </source>
</evidence>
<feature type="transmembrane region" description="Helical" evidence="6">
    <location>
        <begin position="455"/>
        <end position="476"/>
    </location>
</feature>
<keyword evidence="3 6" id="KW-1133">Transmembrane helix</keyword>
<comment type="subcellular location">
    <subcellularLocation>
        <location evidence="1">Membrane</location>
        <topology evidence="1">Multi-pass membrane protein</topology>
    </subcellularLocation>
</comment>
<feature type="transmembrane region" description="Helical" evidence="6">
    <location>
        <begin position="337"/>
        <end position="358"/>
    </location>
</feature>
<dbReference type="AlphaFoldDB" id="A0A7M6DIZ1"/>
<dbReference type="Gene3D" id="1.20.1250.20">
    <property type="entry name" value="MFS general substrate transporter like domains"/>
    <property type="match status" value="1"/>
</dbReference>
<evidence type="ECO:0000256" key="1">
    <source>
        <dbReference type="ARBA" id="ARBA00004141"/>
    </source>
</evidence>
<evidence type="ECO:0000313" key="8">
    <source>
        <dbReference type="EnsemblMetazoa" id="CLYHEMP012798.1"/>
    </source>
</evidence>
<feature type="transmembrane region" description="Helical" evidence="6">
    <location>
        <begin position="226"/>
        <end position="244"/>
    </location>
</feature>
<feature type="transmembrane region" description="Helical" evidence="6">
    <location>
        <begin position="22"/>
        <end position="46"/>
    </location>
</feature>
<dbReference type="GO" id="GO:0022857">
    <property type="term" value="F:transmembrane transporter activity"/>
    <property type="evidence" value="ECO:0007669"/>
    <property type="project" value="InterPro"/>
</dbReference>
<feature type="transmembrane region" description="Helical" evidence="6">
    <location>
        <begin position="393"/>
        <end position="412"/>
    </location>
</feature>
<feature type="domain" description="Major facilitator superfamily (MFS) profile" evidence="7">
    <location>
        <begin position="24"/>
        <end position="481"/>
    </location>
</feature>
<dbReference type="GO" id="GO:0016020">
    <property type="term" value="C:membrane"/>
    <property type="evidence" value="ECO:0007669"/>
    <property type="project" value="UniProtKB-SubCell"/>
</dbReference>
<proteinExistence type="predicted"/>
<accession>A0A7M6DIZ1</accession>
<dbReference type="SUPFAM" id="SSF103473">
    <property type="entry name" value="MFS general substrate transporter"/>
    <property type="match status" value="1"/>
</dbReference>
<dbReference type="InterPro" id="IPR005828">
    <property type="entry name" value="MFS_sugar_transport-like"/>
</dbReference>
<evidence type="ECO:0000256" key="5">
    <source>
        <dbReference type="SAM" id="MobiDB-lite"/>
    </source>
</evidence>
<feature type="transmembrane region" description="Helical" evidence="6">
    <location>
        <begin position="169"/>
        <end position="185"/>
    </location>
</feature>
<dbReference type="PANTHER" id="PTHR24064">
    <property type="entry name" value="SOLUTE CARRIER FAMILY 22 MEMBER"/>
    <property type="match status" value="1"/>
</dbReference>
<evidence type="ECO:0000259" key="7">
    <source>
        <dbReference type="PROSITE" id="PS50850"/>
    </source>
</evidence>
<name>A0A7M6DIZ1_9CNID</name>
<dbReference type="GeneID" id="136824622"/>
<dbReference type="EnsemblMetazoa" id="CLYHEMT012798.1">
    <property type="protein sequence ID" value="CLYHEMP012798.1"/>
    <property type="gene ID" value="CLYHEMG012798"/>
</dbReference>
<reference evidence="8" key="1">
    <citation type="submission" date="2021-01" db="UniProtKB">
        <authorList>
            <consortium name="EnsemblMetazoa"/>
        </authorList>
    </citation>
    <scope>IDENTIFICATION</scope>
</reference>
<feature type="transmembrane region" description="Helical" evidence="6">
    <location>
        <begin position="109"/>
        <end position="132"/>
    </location>
</feature>
<evidence type="ECO:0000256" key="2">
    <source>
        <dbReference type="ARBA" id="ARBA00022692"/>
    </source>
</evidence>
<evidence type="ECO:0000313" key="9">
    <source>
        <dbReference type="Proteomes" id="UP000594262"/>
    </source>
</evidence>
<feature type="transmembrane region" description="Helical" evidence="6">
    <location>
        <begin position="197"/>
        <end position="220"/>
    </location>
</feature>
<dbReference type="PROSITE" id="PS50850">
    <property type="entry name" value="MFS"/>
    <property type="match status" value="1"/>
</dbReference>
<sequence>MEIITHIDQVLPLIGEIGLFQILYICILCLITIPATFQTLIIYFVADNPGWHCVANSTTCTLKEPVITSTMTDLYKTRCSFLRSEWEYVEEDLYSVVTEFDLSCKREHLIYVSKSMFFAGMAVGAVAMGFLGDKYGRSKVMKPATIISLLIAFLSAFSPNFWVFAIGRFLLGLLAPGTVVMFFVVTSEMTGPRYRPLAGIILWFFFTIGLVILGLVAMSVPTWKMLMVYSTAPYFVLLIFIFFLPESLRWLYVNNQVQEATKLINKIARINGKPKPKIYLTPPKPLHDKVSPLLLFSSAEMCLKSLNIGFAWLVNGLVYYGVSLSAKDFTGNFHRDFILSSLVEFPAAVIAVLASMYLGRKRTTQIPMILGGLCCALVVAIDEKTEDKHLINVRLTLGLFGKFFITLAYDVIYTWTVELYPTQIRTEAMGFVQITSRLGAMLSPWVVDGLGTVKVWAPFVLMGVLSVLVGVFLHFLPETKDKKTAEFLENDVKQEQGKFGLPSSSSKRKKRPDAQKLSLVREEDEEDIEA</sequence>
<organism evidence="8 9">
    <name type="scientific">Clytia hemisphaerica</name>
    <dbReference type="NCBI Taxonomy" id="252671"/>
    <lineage>
        <taxon>Eukaryota</taxon>
        <taxon>Metazoa</taxon>
        <taxon>Cnidaria</taxon>
        <taxon>Hydrozoa</taxon>
        <taxon>Hydroidolina</taxon>
        <taxon>Leptothecata</taxon>
        <taxon>Obeliida</taxon>
        <taxon>Clytiidae</taxon>
        <taxon>Clytia</taxon>
    </lineage>
</organism>
<dbReference type="InterPro" id="IPR020846">
    <property type="entry name" value="MFS_dom"/>
</dbReference>